<evidence type="ECO:0000259" key="1">
    <source>
        <dbReference type="Pfam" id="PF01370"/>
    </source>
</evidence>
<dbReference type="InterPro" id="IPR036291">
    <property type="entry name" value="NAD(P)-bd_dom_sf"/>
</dbReference>
<comment type="caution">
    <text evidence="2">The sequence shown here is derived from an EMBL/GenBank/DDBJ whole genome shotgun (WGS) entry which is preliminary data.</text>
</comment>
<dbReference type="Gene3D" id="3.40.50.720">
    <property type="entry name" value="NAD(P)-binding Rossmann-like Domain"/>
    <property type="match status" value="1"/>
</dbReference>
<dbReference type="AlphaFoldDB" id="A0A841RAI9"/>
<dbReference type="InterPro" id="IPR050177">
    <property type="entry name" value="Lipid_A_modif_metabolic_enz"/>
</dbReference>
<protein>
    <submittedName>
        <fullName evidence="2">Nucleoside-diphosphate-sugar epimerase</fullName>
    </submittedName>
</protein>
<dbReference type="PANTHER" id="PTHR43245">
    <property type="entry name" value="BIFUNCTIONAL POLYMYXIN RESISTANCE PROTEIN ARNA"/>
    <property type="match status" value="1"/>
</dbReference>
<keyword evidence="3" id="KW-1185">Reference proteome</keyword>
<accession>A0A841RAI9</accession>
<dbReference type="SUPFAM" id="SSF51735">
    <property type="entry name" value="NAD(P)-binding Rossmann-fold domains"/>
    <property type="match status" value="1"/>
</dbReference>
<feature type="domain" description="NAD-dependent epimerase/dehydratase" evidence="1">
    <location>
        <begin position="7"/>
        <end position="219"/>
    </location>
</feature>
<dbReference type="Pfam" id="PF01370">
    <property type="entry name" value="Epimerase"/>
    <property type="match status" value="1"/>
</dbReference>
<sequence>MKKNMISIIGGSGFIGSRLCRRLSDAGLPFQILDKNISPFFPDQTIQMDIRDINSFREALRDTHTVINLAAEHRDDVTPKSLYDEVNVNGAENLVALCDELSIENIIFTSSVAVYGFATPGTDETGEINYFNDYGRTKWEAEKVYREWLEKDREKRSLTIVRPTVVFGERNRGNVYNLFKQISTGLFPMIGSGKNVKSMAYVENIAAFLHFNLNNKPGEHLFNYIDKPDFNMNELVKLVRGSLGKKARTGIHWPYFLGYSGGAVFDFLAFLTGKKFPISRIRIKKFCSDTLFNGENRKSTDFEAPVSLEEGISRTIRYEFLENAERDQVLFYSE</sequence>
<name>A0A841RAI9_9SPIO</name>
<organism evidence="2 3">
    <name type="scientific">Spirochaeta isovalerica</name>
    <dbReference type="NCBI Taxonomy" id="150"/>
    <lineage>
        <taxon>Bacteria</taxon>
        <taxon>Pseudomonadati</taxon>
        <taxon>Spirochaetota</taxon>
        <taxon>Spirochaetia</taxon>
        <taxon>Spirochaetales</taxon>
        <taxon>Spirochaetaceae</taxon>
        <taxon>Spirochaeta</taxon>
    </lineage>
</organism>
<proteinExistence type="predicted"/>
<gene>
    <name evidence="2" type="ORF">HNR50_002409</name>
</gene>
<evidence type="ECO:0000313" key="3">
    <source>
        <dbReference type="Proteomes" id="UP000587760"/>
    </source>
</evidence>
<dbReference type="InterPro" id="IPR001509">
    <property type="entry name" value="Epimerase_deHydtase"/>
</dbReference>
<evidence type="ECO:0000313" key="2">
    <source>
        <dbReference type="EMBL" id="MBB6480736.1"/>
    </source>
</evidence>
<dbReference type="EMBL" id="JACHGJ010000004">
    <property type="protein sequence ID" value="MBB6480736.1"/>
    <property type="molecule type" value="Genomic_DNA"/>
</dbReference>
<reference evidence="2 3" key="1">
    <citation type="submission" date="2020-08" db="EMBL/GenBank/DDBJ databases">
        <title>Genomic Encyclopedia of Type Strains, Phase IV (KMG-IV): sequencing the most valuable type-strain genomes for metagenomic binning, comparative biology and taxonomic classification.</title>
        <authorList>
            <person name="Goeker M."/>
        </authorList>
    </citation>
    <scope>NUCLEOTIDE SEQUENCE [LARGE SCALE GENOMIC DNA]</scope>
    <source>
        <strain evidence="2 3">DSM 2461</strain>
    </source>
</reference>
<dbReference type="Proteomes" id="UP000587760">
    <property type="component" value="Unassembled WGS sequence"/>
</dbReference>
<dbReference type="RefSeq" id="WP_221439867.1">
    <property type="nucleotide sequence ID" value="NZ_JACHGJ010000004.1"/>
</dbReference>